<reference evidence="1" key="1">
    <citation type="submission" date="2021-08" db="EMBL/GenBank/DDBJ databases">
        <title>The first chromosome-level gecko genome reveals the dynamic sex chromosomes of Neotropical dwarf geckos (Sphaerodactylidae: Sphaerodactylus).</title>
        <authorList>
            <person name="Pinto B.J."/>
            <person name="Keating S.E."/>
            <person name="Gamble T."/>
        </authorList>
    </citation>
    <scope>NUCLEOTIDE SEQUENCE</scope>
    <source>
        <strain evidence="1">TG3544</strain>
    </source>
</reference>
<name>A0ACB8FI48_9SAUR</name>
<organism evidence="1 2">
    <name type="scientific">Sphaerodactylus townsendi</name>
    <dbReference type="NCBI Taxonomy" id="933632"/>
    <lineage>
        <taxon>Eukaryota</taxon>
        <taxon>Metazoa</taxon>
        <taxon>Chordata</taxon>
        <taxon>Craniata</taxon>
        <taxon>Vertebrata</taxon>
        <taxon>Euteleostomi</taxon>
        <taxon>Lepidosauria</taxon>
        <taxon>Squamata</taxon>
        <taxon>Bifurcata</taxon>
        <taxon>Gekkota</taxon>
        <taxon>Sphaerodactylidae</taxon>
        <taxon>Sphaerodactylus</taxon>
    </lineage>
</organism>
<dbReference type="Proteomes" id="UP000827872">
    <property type="component" value="Linkage Group LG04"/>
</dbReference>
<dbReference type="EMBL" id="CM037617">
    <property type="protein sequence ID" value="KAH8005156.1"/>
    <property type="molecule type" value="Genomic_DNA"/>
</dbReference>
<evidence type="ECO:0000313" key="1">
    <source>
        <dbReference type="EMBL" id="KAH8005156.1"/>
    </source>
</evidence>
<proteinExistence type="predicted"/>
<keyword evidence="2" id="KW-1185">Reference proteome</keyword>
<evidence type="ECO:0000313" key="2">
    <source>
        <dbReference type="Proteomes" id="UP000827872"/>
    </source>
</evidence>
<protein>
    <submittedName>
        <fullName evidence="1">Uncharacterized protein</fullName>
    </submittedName>
</protein>
<accession>A0ACB8FI48</accession>
<sequence length="247" mass="26878">MRTATVILRRGFGMRNGCGTYLPYDEQWIVSPPNAIHFPHLPLVASALGARPSMQSFLLPPAGGLACMSESGHFLATPLMPLPRSRVAGSASILGEAGALVKRLRFNDFPTGEGEMKELAGYFWRGSVYSMVRHSRKAFDVLETPIRTKRSGFTIALSAARQAKRPSRFLARACPTPGPGSLRPACRLLYRCRARFSLAEILLPGLPVFRTAELRFPPFTLLQMTHCISASEGAKACLSGKKGAEST</sequence>
<gene>
    <name evidence="1" type="ORF">K3G42_024177</name>
</gene>
<comment type="caution">
    <text evidence="1">The sequence shown here is derived from an EMBL/GenBank/DDBJ whole genome shotgun (WGS) entry which is preliminary data.</text>
</comment>